<evidence type="ECO:0000259" key="2">
    <source>
        <dbReference type="Pfam" id="PF08241"/>
    </source>
</evidence>
<dbReference type="AlphaFoldDB" id="A0A3S9Z5N3"/>
<dbReference type="InterPro" id="IPR029063">
    <property type="entry name" value="SAM-dependent_MTases_sf"/>
</dbReference>
<dbReference type="Proteomes" id="UP000501753">
    <property type="component" value="Chromosome"/>
</dbReference>
<protein>
    <submittedName>
        <fullName evidence="3">Class I SAM-dependent methyltransferase</fullName>
    </submittedName>
</protein>
<evidence type="ECO:0000256" key="1">
    <source>
        <dbReference type="ARBA" id="ARBA00022679"/>
    </source>
</evidence>
<dbReference type="GO" id="GO:0032259">
    <property type="term" value="P:methylation"/>
    <property type="evidence" value="ECO:0007669"/>
    <property type="project" value="UniProtKB-KW"/>
</dbReference>
<reference evidence="4 6" key="1">
    <citation type="submission" date="2018-04" db="EMBL/GenBank/DDBJ databases">
        <title>Complete genome sequences of Streptomyces griseoviridis K61 and characterization of antagonistic properties of biological control agents.</title>
        <authorList>
            <person name="Mariita R.M."/>
            <person name="Sello J.K."/>
        </authorList>
    </citation>
    <scope>NUCLEOTIDE SEQUENCE [LARGE SCALE GENOMIC DNA]</scope>
    <source>
        <strain evidence="4 6">K61</strain>
    </source>
</reference>
<evidence type="ECO:0000313" key="5">
    <source>
        <dbReference type="Proteomes" id="UP000271291"/>
    </source>
</evidence>
<dbReference type="Pfam" id="PF08241">
    <property type="entry name" value="Methyltransf_11"/>
    <property type="match status" value="1"/>
</dbReference>
<gene>
    <name evidence="4" type="ORF">DDJ31_38600</name>
    <name evidence="3" type="ORF">ELQ87_00760</name>
</gene>
<dbReference type="KEGG" id="sgd:ELQ87_00760"/>
<dbReference type="EMBL" id="CP029078">
    <property type="protein sequence ID" value="QCN90160.1"/>
    <property type="molecule type" value="Genomic_DNA"/>
</dbReference>
<feature type="domain" description="Methyltransferase type 11" evidence="2">
    <location>
        <begin position="52"/>
        <end position="142"/>
    </location>
</feature>
<accession>A0A3S9Z5N3</accession>
<evidence type="ECO:0000313" key="4">
    <source>
        <dbReference type="EMBL" id="QCN90160.1"/>
    </source>
</evidence>
<dbReference type="Proteomes" id="UP000271291">
    <property type="component" value="Chromosome"/>
</dbReference>
<dbReference type="PANTHER" id="PTHR43861:SF3">
    <property type="entry name" value="PUTATIVE (AFU_ORTHOLOGUE AFUA_2G14390)-RELATED"/>
    <property type="match status" value="1"/>
</dbReference>
<sequence>MTTDAHSTRSTGSLTRGRLSPLDQLRLFEKKYDAVTTDLVGRLPLAPTWRCLDLGAGAGSMAYWLAERVTEGSVIALDTDTGHLEPDRAPNLTIRQEDLTEAEFPDGGFDLILVRAVLEHLRAPEEALARITRWLAPGGWLVAEDFYYLPAEHAPTPVGRALVGGYVRRMEAQGADMRWARGLPAALSRAGLTAVDSQVTPAGPGQSAADDELIGTRLRQEGHTLVDSGLVTAEQLADFLDALGTPRGQDMTTLLISAWGQRPPNG</sequence>
<dbReference type="Gene3D" id="3.40.50.150">
    <property type="entry name" value="Vaccinia Virus protein VP39"/>
    <property type="match status" value="1"/>
</dbReference>
<dbReference type="SUPFAM" id="SSF53335">
    <property type="entry name" value="S-adenosyl-L-methionine-dependent methyltransferases"/>
    <property type="match status" value="1"/>
</dbReference>
<reference evidence="3 5" key="2">
    <citation type="submission" date="2018-12" db="EMBL/GenBank/DDBJ databases">
        <title>Streptomyces griseoviridis F1-27 complete genome.</title>
        <authorList>
            <person name="Mariita R.M."/>
            <person name="Sello J.K."/>
        </authorList>
    </citation>
    <scope>NUCLEOTIDE SEQUENCE [LARGE SCALE GENOMIC DNA]</scope>
    <source>
        <strain evidence="3 5">F1-27</strain>
    </source>
</reference>
<evidence type="ECO:0000313" key="6">
    <source>
        <dbReference type="Proteomes" id="UP000501753"/>
    </source>
</evidence>
<organism evidence="3 5">
    <name type="scientific">Streptomyces griseoviridis</name>
    <dbReference type="NCBI Taxonomy" id="45398"/>
    <lineage>
        <taxon>Bacteria</taxon>
        <taxon>Bacillati</taxon>
        <taxon>Actinomycetota</taxon>
        <taxon>Actinomycetes</taxon>
        <taxon>Kitasatosporales</taxon>
        <taxon>Streptomycetaceae</taxon>
        <taxon>Streptomyces</taxon>
    </lineage>
</organism>
<dbReference type="EMBL" id="CP034687">
    <property type="protein sequence ID" value="AZS82989.1"/>
    <property type="molecule type" value="Genomic_DNA"/>
</dbReference>
<dbReference type="CDD" id="cd02440">
    <property type="entry name" value="AdoMet_MTases"/>
    <property type="match status" value="1"/>
</dbReference>
<proteinExistence type="predicted"/>
<keyword evidence="6" id="KW-1185">Reference proteome</keyword>
<dbReference type="PANTHER" id="PTHR43861">
    <property type="entry name" value="TRANS-ACONITATE 2-METHYLTRANSFERASE-RELATED"/>
    <property type="match status" value="1"/>
</dbReference>
<dbReference type="OrthoDB" id="3469983at2"/>
<name>A0A3S9Z5N3_STRGD</name>
<dbReference type="GO" id="GO:0017000">
    <property type="term" value="P:antibiotic biosynthetic process"/>
    <property type="evidence" value="ECO:0007669"/>
    <property type="project" value="UniProtKB-ARBA"/>
</dbReference>
<dbReference type="GO" id="GO:0008757">
    <property type="term" value="F:S-adenosylmethionine-dependent methyltransferase activity"/>
    <property type="evidence" value="ECO:0007669"/>
    <property type="project" value="InterPro"/>
</dbReference>
<keyword evidence="3" id="KW-0489">Methyltransferase</keyword>
<dbReference type="RefSeq" id="WP_127175905.1">
    <property type="nucleotide sequence ID" value="NZ_CP029078.1"/>
</dbReference>
<dbReference type="InterPro" id="IPR013216">
    <property type="entry name" value="Methyltransf_11"/>
</dbReference>
<keyword evidence="1 3" id="KW-0808">Transferase</keyword>
<evidence type="ECO:0000313" key="3">
    <source>
        <dbReference type="EMBL" id="AZS82989.1"/>
    </source>
</evidence>